<gene>
    <name evidence="2" type="ORF">KI387_028023</name>
</gene>
<dbReference type="InterPro" id="IPR044730">
    <property type="entry name" value="RNase_H-like_dom_plant"/>
</dbReference>
<dbReference type="PANTHER" id="PTHR47723">
    <property type="entry name" value="OS05G0353850 PROTEIN"/>
    <property type="match status" value="1"/>
</dbReference>
<evidence type="ECO:0000313" key="3">
    <source>
        <dbReference type="Proteomes" id="UP000824469"/>
    </source>
</evidence>
<dbReference type="GO" id="GO:0004523">
    <property type="term" value="F:RNA-DNA hybrid ribonuclease activity"/>
    <property type="evidence" value="ECO:0007669"/>
    <property type="project" value="InterPro"/>
</dbReference>
<dbReference type="InterPro" id="IPR053151">
    <property type="entry name" value="RNase_H-like"/>
</dbReference>
<dbReference type="CDD" id="cd06222">
    <property type="entry name" value="RNase_H_like"/>
    <property type="match status" value="1"/>
</dbReference>
<name>A0AA38G0U3_TAXCH</name>
<comment type="caution">
    <text evidence="2">The sequence shown here is derived from an EMBL/GenBank/DDBJ whole genome shotgun (WGS) entry which is preliminary data.</text>
</comment>
<proteinExistence type="predicted"/>
<dbReference type="Gene3D" id="3.30.420.10">
    <property type="entry name" value="Ribonuclease H-like superfamily/Ribonuclease H"/>
    <property type="match status" value="1"/>
</dbReference>
<dbReference type="AlphaFoldDB" id="A0AA38G0U3"/>
<dbReference type="PROSITE" id="PS50879">
    <property type="entry name" value="RNASE_H_1"/>
    <property type="match status" value="1"/>
</dbReference>
<dbReference type="SUPFAM" id="SSF53098">
    <property type="entry name" value="Ribonuclease H-like"/>
    <property type="match status" value="1"/>
</dbReference>
<accession>A0AA38G0U3</accession>
<dbReference type="Pfam" id="PF13456">
    <property type="entry name" value="RVT_3"/>
    <property type="match status" value="1"/>
</dbReference>
<organism evidence="2 3">
    <name type="scientific">Taxus chinensis</name>
    <name type="common">Chinese yew</name>
    <name type="synonym">Taxus wallichiana var. chinensis</name>
    <dbReference type="NCBI Taxonomy" id="29808"/>
    <lineage>
        <taxon>Eukaryota</taxon>
        <taxon>Viridiplantae</taxon>
        <taxon>Streptophyta</taxon>
        <taxon>Embryophyta</taxon>
        <taxon>Tracheophyta</taxon>
        <taxon>Spermatophyta</taxon>
        <taxon>Pinopsida</taxon>
        <taxon>Pinidae</taxon>
        <taxon>Conifers II</taxon>
        <taxon>Cupressales</taxon>
        <taxon>Taxaceae</taxon>
        <taxon>Taxus</taxon>
    </lineage>
</organism>
<evidence type="ECO:0000259" key="1">
    <source>
        <dbReference type="PROSITE" id="PS50879"/>
    </source>
</evidence>
<feature type="non-terminal residue" evidence="2">
    <location>
        <position position="1"/>
    </location>
</feature>
<dbReference type="GO" id="GO:0003676">
    <property type="term" value="F:nucleic acid binding"/>
    <property type="evidence" value="ECO:0007669"/>
    <property type="project" value="InterPro"/>
</dbReference>
<reference evidence="2 3" key="1">
    <citation type="journal article" date="2021" name="Nat. Plants">
        <title>The Taxus genome provides insights into paclitaxel biosynthesis.</title>
        <authorList>
            <person name="Xiong X."/>
            <person name="Gou J."/>
            <person name="Liao Q."/>
            <person name="Li Y."/>
            <person name="Zhou Q."/>
            <person name="Bi G."/>
            <person name="Li C."/>
            <person name="Du R."/>
            <person name="Wang X."/>
            <person name="Sun T."/>
            <person name="Guo L."/>
            <person name="Liang H."/>
            <person name="Lu P."/>
            <person name="Wu Y."/>
            <person name="Zhang Z."/>
            <person name="Ro D.K."/>
            <person name="Shang Y."/>
            <person name="Huang S."/>
            <person name="Yan J."/>
        </authorList>
    </citation>
    <scope>NUCLEOTIDE SEQUENCE [LARGE SCALE GENOMIC DNA]</scope>
    <source>
        <strain evidence="2">Ta-2019</strain>
    </source>
</reference>
<feature type="domain" description="RNase H type-1" evidence="1">
    <location>
        <begin position="40"/>
        <end position="170"/>
    </location>
</feature>
<dbReference type="InterPro" id="IPR036397">
    <property type="entry name" value="RNaseH_sf"/>
</dbReference>
<dbReference type="InterPro" id="IPR012337">
    <property type="entry name" value="RNaseH-like_sf"/>
</dbReference>
<protein>
    <recommendedName>
        <fullName evidence="1">RNase H type-1 domain-containing protein</fullName>
    </recommendedName>
</protein>
<dbReference type="PANTHER" id="PTHR47723:SF19">
    <property type="entry name" value="POLYNUCLEOTIDYL TRANSFERASE, RIBONUCLEASE H-LIKE SUPERFAMILY PROTEIN"/>
    <property type="match status" value="1"/>
</dbReference>
<dbReference type="InterPro" id="IPR002156">
    <property type="entry name" value="RNaseH_domain"/>
</dbReference>
<dbReference type="Proteomes" id="UP000824469">
    <property type="component" value="Unassembled WGS sequence"/>
</dbReference>
<sequence length="211" mass="23485">KKEVEVLECEQNIIRNWNLIYDPQPKNPNPREGVKWTPPRGGFLKLNFDGAAKGNPGKAGGGGVFRDDEGKFLLAYFFNLGIQSNNVAEVVALFWGVKLVEEKGFKHLVVEGDSLYIISCVKGVSQASISIVDFINKSKGKLSSFETISFQHVFREGNKLADILANMGVDAKELKVVEDLKEMDANFIDTLKRERIPNSTPFNEDVIIPLV</sequence>
<evidence type="ECO:0000313" key="2">
    <source>
        <dbReference type="EMBL" id="KAH9312988.1"/>
    </source>
</evidence>
<dbReference type="OMA" id="VKWTPPR"/>
<dbReference type="EMBL" id="JAHRHJ020000006">
    <property type="protein sequence ID" value="KAH9312988.1"/>
    <property type="molecule type" value="Genomic_DNA"/>
</dbReference>
<keyword evidence="3" id="KW-1185">Reference proteome</keyword>